<dbReference type="SMART" id="SM00238">
    <property type="entry name" value="BIR"/>
    <property type="match status" value="1"/>
</dbReference>
<dbReference type="SUPFAM" id="SSF57924">
    <property type="entry name" value="Inhibitor of apoptosis (IAP) repeat"/>
    <property type="match status" value="1"/>
</dbReference>
<dbReference type="Pfam" id="PF00653">
    <property type="entry name" value="BIR"/>
    <property type="match status" value="1"/>
</dbReference>
<dbReference type="GO" id="GO:0046872">
    <property type="term" value="F:metal ion binding"/>
    <property type="evidence" value="ECO:0007669"/>
    <property type="project" value="UniProtKB-KW"/>
</dbReference>
<name>A0A1B6F522_9HEMI</name>
<sequence>MSSVTMKQKVSGVIDLEYTKNDCLWEFTRYKTFAKWPFKSNAKCLPAKMAEAGWYCTNTDPDDPSAKCAFCLKELSGWEESDEPWAEHSKHNDQCTFVKLGKPERECTVADMYNLLEARMLKILEMQHQENLKRLEEKRIKIINEINKKYKQ</sequence>
<dbReference type="EMBL" id="GECZ01024417">
    <property type="protein sequence ID" value="JAS45352.1"/>
    <property type="molecule type" value="Transcribed_RNA"/>
</dbReference>
<dbReference type="CDD" id="cd00022">
    <property type="entry name" value="BIR"/>
    <property type="match status" value="1"/>
</dbReference>
<evidence type="ECO:0000256" key="3">
    <source>
        <dbReference type="SAM" id="Coils"/>
    </source>
</evidence>
<evidence type="ECO:0000256" key="2">
    <source>
        <dbReference type="ARBA" id="ARBA00022833"/>
    </source>
</evidence>
<dbReference type="PANTHER" id="PTHR46771:SF5">
    <property type="entry name" value="DETERIN"/>
    <property type="match status" value="1"/>
</dbReference>
<gene>
    <name evidence="4" type="ORF">g.9940</name>
</gene>
<organism evidence="4">
    <name type="scientific">Cuerna arida</name>
    <dbReference type="NCBI Taxonomy" id="1464854"/>
    <lineage>
        <taxon>Eukaryota</taxon>
        <taxon>Metazoa</taxon>
        <taxon>Ecdysozoa</taxon>
        <taxon>Arthropoda</taxon>
        <taxon>Hexapoda</taxon>
        <taxon>Insecta</taxon>
        <taxon>Pterygota</taxon>
        <taxon>Neoptera</taxon>
        <taxon>Paraneoptera</taxon>
        <taxon>Hemiptera</taxon>
        <taxon>Auchenorrhyncha</taxon>
        <taxon>Membracoidea</taxon>
        <taxon>Cicadellidae</taxon>
        <taxon>Cicadellinae</taxon>
        <taxon>Proconiini</taxon>
        <taxon>Cuerna</taxon>
    </lineage>
</organism>
<dbReference type="AlphaFoldDB" id="A0A1B6F522"/>
<reference evidence="4" key="1">
    <citation type="submission" date="2015-11" db="EMBL/GenBank/DDBJ databases">
        <title>De novo transcriptome assembly of four potential Pierce s Disease insect vectors from Arizona vineyards.</title>
        <authorList>
            <person name="Tassone E.E."/>
        </authorList>
    </citation>
    <scope>NUCLEOTIDE SEQUENCE</scope>
</reference>
<dbReference type="PROSITE" id="PS50143">
    <property type="entry name" value="BIR_REPEAT_2"/>
    <property type="match status" value="1"/>
</dbReference>
<keyword evidence="1" id="KW-0479">Metal-binding</keyword>
<protein>
    <submittedName>
        <fullName evidence="4">Uncharacterized protein</fullName>
    </submittedName>
</protein>
<keyword evidence="3" id="KW-0175">Coiled coil</keyword>
<dbReference type="PANTHER" id="PTHR46771">
    <property type="entry name" value="DETERIN"/>
    <property type="match status" value="1"/>
</dbReference>
<accession>A0A1B6F522</accession>
<dbReference type="Gene3D" id="1.10.1170.10">
    <property type="entry name" value="Inhibitor Of Apoptosis Protein (2mihbC-IAP-1), Chain A"/>
    <property type="match status" value="1"/>
</dbReference>
<evidence type="ECO:0000313" key="4">
    <source>
        <dbReference type="EMBL" id="JAS45352.1"/>
    </source>
</evidence>
<feature type="coiled-coil region" evidence="3">
    <location>
        <begin position="118"/>
        <end position="152"/>
    </location>
</feature>
<keyword evidence="2" id="KW-0862">Zinc</keyword>
<evidence type="ECO:0000256" key="1">
    <source>
        <dbReference type="ARBA" id="ARBA00022723"/>
    </source>
</evidence>
<dbReference type="InterPro" id="IPR051190">
    <property type="entry name" value="Baculoviral_IAP"/>
</dbReference>
<dbReference type="InterPro" id="IPR001370">
    <property type="entry name" value="BIR_rpt"/>
</dbReference>
<proteinExistence type="predicted"/>